<feature type="transmembrane region" description="Helical" evidence="8">
    <location>
        <begin position="391"/>
        <end position="411"/>
    </location>
</feature>
<evidence type="ECO:0000256" key="6">
    <source>
        <dbReference type="ARBA" id="ARBA00022989"/>
    </source>
</evidence>
<keyword evidence="6 8" id="KW-1133">Transmembrane helix</keyword>
<dbReference type="Pfam" id="PF13231">
    <property type="entry name" value="PMT_2"/>
    <property type="match status" value="1"/>
</dbReference>
<keyword evidence="4 10" id="KW-0808">Transferase</keyword>
<feature type="transmembrane region" description="Helical" evidence="8">
    <location>
        <begin position="75"/>
        <end position="102"/>
    </location>
</feature>
<keyword evidence="2" id="KW-1003">Cell membrane</keyword>
<evidence type="ECO:0000313" key="11">
    <source>
        <dbReference type="Proteomes" id="UP001164803"/>
    </source>
</evidence>
<feature type="transmembrane region" description="Helical" evidence="8">
    <location>
        <begin position="365"/>
        <end position="385"/>
    </location>
</feature>
<protein>
    <submittedName>
        <fullName evidence="10">Glycosyltransferase family 39 protein</fullName>
        <ecNumber evidence="10">2.4.-.-</ecNumber>
    </submittedName>
</protein>
<dbReference type="Proteomes" id="UP001164803">
    <property type="component" value="Chromosome"/>
</dbReference>
<keyword evidence="11" id="KW-1185">Reference proteome</keyword>
<feature type="transmembrane region" description="Helical" evidence="8">
    <location>
        <begin position="184"/>
        <end position="200"/>
    </location>
</feature>
<evidence type="ECO:0000259" key="9">
    <source>
        <dbReference type="Pfam" id="PF13231"/>
    </source>
</evidence>
<keyword evidence="5 8" id="KW-0812">Transmembrane</keyword>
<keyword evidence="7 8" id="KW-0472">Membrane</keyword>
<evidence type="ECO:0000256" key="2">
    <source>
        <dbReference type="ARBA" id="ARBA00022475"/>
    </source>
</evidence>
<accession>A0ABY6YZ36</accession>
<evidence type="ECO:0000256" key="4">
    <source>
        <dbReference type="ARBA" id="ARBA00022679"/>
    </source>
</evidence>
<dbReference type="PANTHER" id="PTHR33908">
    <property type="entry name" value="MANNOSYLTRANSFERASE YKCB-RELATED"/>
    <property type="match status" value="1"/>
</dbReference>
<dbReference type="EC" id="2.4.-.-" evidence="10"/>
<dbReference type="PANTHER" id="PTHR33908:SF11">
    <property type="entry name" value="MEMBRANE PROTEIN"/>
    <property type="match status" value="1"/>
</dbReference>
<dbReference type="GO" id="GO:0016757">
    <property type="term" value="F:glycosyltransferase activity"/>
    <property type="evidence" value="ECO:0007669"/>
    <property type="project" value="UniProtKB-KW"/>
</dbReference>
<feature type="transmembrane region" description="Helical" evidence="8">
    <location>
        <begin position="212"/>
        <end position="231"/>
    </location>
</feature>
<organism evidence="10 11">
    <name type="scientific">Alicyclobacillus dauci</name>
    <dbReference type="NCBI Taxonomy" id="1475485"/>
    <lineage>
        <taxon>Bacteria</taxon>
        <taxon>Bacillati</taxon>
        <taxon>Bacillota</taxon>
        <taxon>Bacilli</taxon>
        <taxon>Bacillales</taxon>
        <taxon>Alicyclobacillaceae</taxon>
        <taxon>Alicyclobacillus</taxon>
    </lineage>
</organism>
<name>A0ABY6YZ36_9BACL</name>
<feature type="domain" description="Glycosyltransferase RgtA/B/C/D-like" evidence="9">
    <location>
        <begin position="66"/>
        <end position="224"/>
    </location>
</feature>
<evidence type="ECO:0000256" key="7">
    <source>
        <dbReference type="ARBA" id="ARBA00023136"/>
    </source>
</evidence>
<dbReference type="RefSeq" id="WP_268043185.1">
    <property type="nucleotide sequence ID" value="NZ_CP104064.1"/>
</dbReference>
<evidence type="ECO:0000256" key="5">
    <source>
        <dbReference type="ARBA" id="ARBA00022692"/>
    </source>
</evidence>
<gene>
    <name evidence="10" type="ORF">NZD86_16715</name>
</gene>
<dbReference type="InterPro" id="IPR038731">
    <property type="entry name" value="RgtA/B/C-like"/>
</dbReference>
<dbReference type="EMBL" id="CP104064">
    <property type="protein sequence ID" value="WAH35895.1"/>
    <property type="molecule type" value="Genomic_DNA"/>
</dbReference>
<proteinExistence type="predicted"/>
<feature type="transmembrane region" description="Helical" evidence="8">
    <location>
        <begin position="12"/>
        <end position="30"/>
    </location>
</feature>
<sequence length="419" mass="47757">MPRKQSQPSKHWIWDILALNLIFRGVWLLFMHPEQKADFLWYFDHAKMLANGQGYNWMGHPTAYWPIGWPFFLSLIFRITGSYVIVGLAVNVILSTVIVGLIYVISMRLFHRQSIAICAAVAYSLLPSHIEWNAILGSEELFTALLLTSLLLYLKARAEGTARPLLWTIASGLILGLSCDVRPIPLAFPIFIFLYELLIARRRFAHSIGRALTLGIAMFVAILPVTIRNLVSMHHMVLVSTNGGVNLWQGTHTNGGYFWSWNPAVNPILHINDEIVKNKVAEHTATDFIFHHIPTTVLHGFMKIWDLYKDDVNSTWYTFHVAPGLDHLTKPIDAINTTFYFLFMAAAAIGIVMVVVRRIGAWRNALLLLTFALYNTCFFFFFPAWDRFRYPLMPLFAVFVGVGLVSAWQAMRNGEREAE</sequence>
<keyword evidence="3 10" id="KW-0328">Glycosyltransferase</keyword>
<reference evidence="10" key="1">
    <citation type="submission" date="2022-08" db="EMBL/GenBank/DDBJ databases">
        <title>Alicyclobacillus dauci DSM2870, complete genome.</title>
        <authorList>
            <person name="Wang Q."/>
            <person name="Cai R."/>
            <person name="Wang Z."/>
        </authorList>
    </citation>
    <scope>NUCLEOTIDE SEQUENCE</scope>
    <source>
        <strain evidence="10">DSM 28700</strain>
    </source>
</reference>
<evidence type="ECO:0000256" key="8">
    <source>
        <dbReference type="SAM" id="Phobius"/>
    </source>
</evidence>
<evidence type="ECO:0000256" key="1">
    <source>
        <dbReference type="ARBA" id="ARBA00004651"/>
    </source>
</evidence>
<comment type="subcellular location">
    <subcellularLocation>
        <location evidence="1">Cell membrane</location>
        <topology evidence="1">Multi-pass membrane protein</topology>
    </subcellularLocation>
</comment>
<evidence type="ECO:0000256" key="3">
    <source>
        <dbReference type="ARBA" id="ARBA00022676"/>
    </source>
</evidence>
<dbReference type="InterPro" id="IPR050297">
    <property type="entry name" value="LipidA_mod_glycosyltrf_83"/>
</dbReference>
<evidence type="ECO:0000313" key="10">
    <source>
        <dbReference type="EMBL" id="WAH35895.1"/>
    </source>
</evidence>
<feature type="transmembrane region" description="Helical" evidence="8">
    <location>
        <begin position="338"/>
        <end position="356"/>
    </location>
</feature>